<keyword evidence="3" id="KW-1185">Reference proteome</keyword>
<protein>
    <submittedName>
        <fullName evidence="2">Uncharacterized protein</fullName>
    </submittedName>
</protein>
<dbReference type="AlphaFoldDB" id="A0A2T0GU95"/>
<comment type="caution">
    <text evidence="2">The sequence shown here is derived from an EMBL/GenBank/DDBJ whole genome shotgun (WGS) entry which is preliminary data.</text>
</comment>
<feature type="compositionally biased region" description="Basic and acidic residues" evidence="1">
    <location>
        <begin position="95"/>
        <end position="110"/>
    </location>
</feature>
<sequence length="110" mass="11451">MITGFDGTADPELGLPPGPRTDARTERGRRTMNGVEAEELTGLAGKLRGATDVLDSATQPSPLPNVGEAARALADSMAMLTGSTPEDAAENDTDAPGRDKDTEQRGSRAR</sequence>
<dbReference type="InParanoid" id="A0A2T0GU95"/>
<feature type="region of interest" description="Disordered" evidence="1">
    <location>
        <begin position="1"/>
        <end position="34"/>
    </location>
</feature>
<gene>
    <name evidence="2" type="ORF">CEP50_14270</name>
</gene>
<reference evidence="2 3" key="1">
    <citation type="submission" date="2018-03" db="EMBL/GenBank/DDBJ databases">
        <title>Actinopolyspora mortivallis from Sahara, screening for active biomolecules.</title>
        <authorList>
            <person name="Selama O."/>
            <person name="Wellington E.M.H."/>
            <person name="Hacene H."/>
        </authorList>
    </citation>
    <scope>NUCLEOTIDE SEQUENCE [LARGE SCALE GENOMIC DNA]</scope>
    <source>
        <strain evidence="2 3">M5A</strain>
    </source>
</reference>
<organism evidence="2 3">
    <name type="scientific">Actinopolyspora mortivallis</name>
    <dbReference type="NCBI Taxonomy" id="33906"/>
    <lineage>
        <taxon>Bacteria</taxon>
        <taxon>Bacillati</taxon>
        <taxon>Actinomycetota</taxon>
        <taxon>Actinomycetes</taxon>
        <taxon>Actinopolysporales</taxon>
        <taxon>Actinopolysporaceae</taxon>
        <taxon>Actinopolyspora</taxon>
    </lineage>
</organism>
<accession>A0A2T0GU95</accession>
<evidence type="ECO:0000313" key="3">
    <source>
        <dbReference type="Proteomes" id="UP000239352"/>
    </source>
</evidence>
<proteinExistence type="predicted"/>
<dbReference type="Proteomes" id="UP000239352">
    <property type="component" value="Unassembled WGS sequence"/>
</dbReference>
<evidence type="ECO:0000313" key="2">
    <source>
        <dbReference type="EMBL" id="PRW62672.1"/>
    </source>
</evidence>
<name>A0A2T0GU95_ACTMO</name>
<dbReference type="STRING" id="1050202.GCA_000384035_02839"/>
<evidence type="ECO:0000256" key="1">
    <source>
        <dbReference type="SAM" id="MobiDB-lite"/>
    </source>
</evidence>
<feature type="region of interest" description="Disordered" evidence="1">
    <location>
        <begin position="76"/>
        <end position="110"/>
    </location>
</feature>
<dbReference type="EMBL" id="PVSR01000027">
    <property type="protein sequence ID" value="PRW62672.1"/>
    <property type="molecule type" value="Genomic_DNA"/>
</dbReference>